<keyword evidence="11 14" id="KW-0573">Peptidoglycan synthesis</keyword>
<dbReference type="PROSITE" id="PS00843">
    <property type="entry name" value="DALA_DALA_LIGASE_1"/>
    <property type="match status" value="1"/>
</dbReference>
<dbReference type="PANTHER" id="PTHR23132:SF23">
    <property type="entry name" value="D-ALANINE--D-ALANINE LIGASE B"/>
    <property type="match status" value="1"/>
</dbReference>
<evidence type="ECO:0000256" key="4">
    <source>
        <dbReference type="ARBA" id="ARBA00022490"/>
    </source>
</evidence>
<dbReference type="NCBIfam" id="TIGR01205">
    <property type="entry name" value="D_ala_D_alaTIGR"/>
    <property type="match status" value="1"/>
</dbReference>
<comment type="function">
    <text evidence="14">Cell wall formation.</text>
</comment>
<comment type="cofactor">
    <cofactor evidence="1">
        <name>Mn(2+)</name>
        <dbReference type="ChEBI" id="CHEBI:29035"/>
    </cofactor>
</comment>
<keyword evidence="7 17" id="KW-0547">Nucleotide-binding</keyword>
<evidence type="ECO:0000256" key="7">
    <source>
        <dbReference type="ARBA" id="ARBA00022741"/>
    </source>
</evidence>
<name>A0A1G1Z406_9BACT</name>
<dbReference type="Gene3D" id="3.30.470.20">
    <property type="entry name" value="ATP-grasp fold, B domain"/>
    <property type="match status" value="1"/>
</dbReference>
<dbReference type="PROSITE" id="PS50975">
    <property type="entry name" value="ATP_GRASP"/>
    <property type="match status" value="1"/>
</dbReference>
<comment type="pathway">
    <text evidence="14">Cell wall biogenesis; peptidoglycan biosynthesis.</text>
</comment>
<comment type="caution">
    <text evidence="19">The sequence shown here is derived from an EMBL/GenBank/DDBJ whole genome shotgun (WGS) entry which is preliminary data.</text>
</comment>
<dbReference type="STRING" id="1797689.A3F24_02520"/>
<keyword evidence="5 14" id="KW-0436">Ligase</keyword>
<dbReference type="GO" id="GO:0009252">
    <property type="term" value="P:peptidoglycan biosynthetic process"/>
    <property type="evidence" value="ECO:0007669"/>
    <property type="project" value="UniProtKB-UniRule"/>
</dbReference>
<evidence type="ECO:0000256" key="1">
    <source>
        <dbReference type="ARBA" id="ARBA00001936"/>
    </source>
</evidence>
<keyword evidence="8 17" id="KW-0067">ATP-binding</keyword>
<proteinExistence type="inferred from homology"/>
<dbReference type="EMBL" id="MHIX01000016">
    <property type="protein sequence ID" value="OGY59391.1"/>
    <property type="molecule type" value="Genomic_DNA"/>
</dbReference>
<evidence type="ECO:0000256" key="3">
    <source>
        <dbReference type="ARBA" id="ARBA00010871"/>
    </source>
</evidence>
<dbReference type="Gene3D" id="3.40.50.20">
    <property type="match status" value="2"/>
</dbReference>
<feature type="binding site" evidence="16">
    <location>
        <position position="285"/>
    </location>
    <ligand>
        <name>Mg(2+)</name>
        <dbReference type="ChEBI" id="CHEBI:18420"/>
        <label>1</label>
    </ligand>
</feature>
<dbReference type="HAMAP" id="MF_00047">
    <property type="entry name" value="Dala_Dala_lig"/>
    <property type="match status" value="1"/>
</dbReference>
<keyword evidence="12 16" id="KW-0464">Manganese</keyword>
<keyword evidence="10 14" id="KW-0133">Cell shape</keyword>
<sequence>MAEEQKLKVAVLMGGPSFEHEVSLSTGRMILEALDSEKYNATPVLINREGEWSIPLEELQQHGTQVAFIALHGEYGEDGTVQSILKSAKLPYTGSDVLSSALGMNKYFSLRILQDAGVTVPVFLAFNKNQWEENRDALYDEVMRLIGLPFVVKPTDRGSSVGTVIARTDADILPAFDEAFRYSRHVIVQKFIKGREITCSVLHNDADGIQALPLIEIVPRMGEFYDYKSKYADGGSDHLIPAPFSDEETSAAQEIAKTVHILHGCYGMSRTDMIVGEDGAIYVLEINTIPGMTPTSLLPQAAQAAGISFPEVLDKLIHAALMRQ</sequence>
<evidence type="ECO:0000313" key="20">
    <source>
        <dbReference type="Proteomes" id="UP000178515"/>
    </source>
</evidence>
<dbReference type="GO" id="GO:0071555">
    <property type="term" value="P:cell wall organization"/>
    <property type="evidence" value="ECO:0007669"/>
    <property type="project" value="UniProtKB-KW"/>
</dbReference>
<dbReference type="GO" id="GO:0008716">
    <property type="term" value="F:D-alanine-D-alanine ligase activity"/>
    <property type="evidence" value="ECO:0007669"/>
    <property type="project" value="UniProtKB-UniRule"/>
</dbReference>
<evidence type="ECO:0000313" key="19">
    <source>
        <dbReference type="EMBL" id="OGY59391.1"/>
    </source>
</evidence>
<dbReference type="InterPro" id="IPR013815">
    <property type="entry name" value="ATP_grasp_subdomain_1"/>
</dbReference>
<dbReference type="InterPro" id="IPR016185">
    <property type="entry name" value="PreATP-grasp_dom_sf"/>
</dbReference>
<dbReference type="GO" id="GO:0046872">
    <property type="term" value="F:metal ion binding"/>
    <property type="evidence" value="ECO:0007669"/>
    <property type="project" value="UniProtKB-KW"/>
</dbReference>
<dbReference type="FunFam" id="3.30.470.20:FF:000008">
    <property type="entry name" value="D-alanine--D-alanine ligase"/>
    <property type="match status" value="1"/>
</dbReference>
<protein>
    <recommendedName>
        <fullName evidence="14">D-alanine--D-alanine ligase</fullName>
        <ecNumber evidence="14">6.3.2.4</ecNumber>
    </recommendedName>
    <alternativeName>
        <fullName evidence="14">D-Ala-D-Ala ligase</fullName>
    </alternativeName>
    <alternativeName>
        <fullName evidence="14">D-alanylalanine synthetase</fullName>
    </alternativeName>
</protein>
<dbReference type="InterPro" id="IPR011127">
    <property type="entry name" value="Dala_Dala_lig_N"/>
</dbReference>
<gene>
    <name evidence="14" type="primary">ddl</name>
    <name evidence="19" type="ORF">A3F24_02520</name>
</gene>
<dbReference type="Pfam" id="PF07478">
    <property type="entry name" value="Dala_Dala_lig_C"/>
    <property type="match status" value="1"/>
</dbReference>
<comment type="catalytic activity">
    <reaction evidence="14">
        <text>2 D-alanine + ATP = D-alanyl-D-alanine + ADP + phosphate + H(+)</text>
        <dbReference type="Rhea" id="RHEA:11224"/>
        <dbReference type="ChEBI" id="CHEBI:15378"/>
        <dbReference type="ChEBI" id="CHEBI:30616"/>
        <dbReference type="ChEBI" id="CHEBI:43474"/>
        <dbReference type="ChEBI" id="CHEBI:57416"/>
        <dbReference type="ChEBI" id="CHEBI:57822"/>
        <dbReference type="ChEBI" id="CHEBI:456216"/>
        <dbReference type="EC" id="6.3.2.4"/>
    </reaction>
</comment>
<evidence type="ECO:0000256" key="6">
    <source>
        <dbReference type="ARBA" id="ARBA00022723"/>
    </source>
</evidence>
<keyword evidence="13 14" id="KW-0961">Cell wall biogenesis/degradation</keyword>
<organism evidence="19 20">
    <name type="scientific">Candidatus Colwellbacteria bacterium RIFCSPHIGHO2_12_FULL_44_17</name>
    <dbReference type="NCBI Taxonomy" id="1797689"/>
    <lineage>
        <taxon>Bacteria</taxon>
        <taxon>Candidatus Colwelliibacteriota</taxon>
    </lineage>
</organism>
<dbReference type="Gene3D" id="3.30.1490.20">
    <property type="entry name" value="ATP-grasp fold, A domain"/>
    <property type="match status" value="1"/>
</dbReference>
<feature type="binding site" evidence="16">
    <location>
        <position position="285"/>
    </location>
    <ligand>
        <name>Mg(2+)</name>
        <dbReference type="ChEBI" id="CHEBI:18420"/>
        <label>2</label>
    </ligand>
</feature>
<evidence type="ECO:0000256" key="12">
    <source>
        <dbReference type="ARBA" id="ARBA00023211"/>
    </source>
</evidence>
<evidence type="ECO:0000259" key="18">
    <source>
        <dbReference type="PROSITE" id="PS50975"/>
    </source>
</evidence>
<keyword evidence="9 16" id="KW-0460">Magnesium</keyword>
<evidence type="ECO:0000256" key="14">
    <source>
        <dbReference type="HAMAP-Rule" id="MF_00047"/>
    </source>
</evidence>
<comment type="similarity">
    <text evidence="3 14">Belongs to the D-alanine--D-alanine ligase family.</text>
</comment>
<dbReference type="AlphaFoldDB" id="A0A1G1Z406"/>
<evidence type="ECO:0000256" key="15">
    <source>
        <dbReference type="PIRSR" id="PIRSR039102-1"/>
    </source>
</evidence>
<dbReference type="SUPFAM" id="SSF56059">
    <property type="entry name" value="Glutathione synthetase ATP-binding domain-like"/>
    <property type="match status" value="1"/>
</dbReference>
<evidence type="ECO:0000256" key="8">
    <source>
        <dbReference type="ARBA" id="ARBA00022840"/>
    </source>
</evidence>
<dbReference type="Proteomes" id="UP000178515">
    <property type="component" value="Unassembled WGS sequence"/>
</dbReference>
<evidence type="ECO:0000256" key="2">
    <source>
        <dbReference type="ARBA" id="ARBA00004496"/>
    </source>
</evidence>
<feature type="active site" evidence="15">
    <location>
        <position position="159"/>
    </location>
</feature>
<keyword evidence="6 16" id="KW-0479">Metal-binding</keyword>
<dbReference type="Pfam" id="PF01820">
    <property type="entry name" value="Dala_Dala_lig_N"/>
    <property type="match status" value="2"/>
</dbReference>
<dbReference type="GO" id="GO:0005737">
    <property type="term" value="C:cytoplasm"/>
    <property type="evidence" value="ECO:0007669"/>
    <property type="project" value="UniProtKB-SubCell"/>
</dbReference>
<feature type="binding site" evidence="16">
    <location>
        <position position="272"/>
    </location>
    <ligand>
        <name>Mg(2+)</name>
        <dbReference type="ChEBI" id="CHEBI:18420"/>
        <label>1</label>
    </ligand>
</feature>
<evidence type="ECO:0000256" key="10">
    <source>
        <dbReference type="ARBA" id="ARBA00022960"/>
    </source>
</evidence>
<evidence type="ECO:0000256" key="9">
    <source>
        <dbReference type="ARBA" id="ARBA00022842"/>
    </source>
</evidence>
<dbReference type="PIRSF" id="PIRSF039102">
    <property type="entry name" value="Ddl/VanB"/>
    <property type="match status" value="1"/>
</dbReference>
<dbReference type="EC" id="6.3.2.4" evidence="14"/>
<keyword evidence="4 14" id="KW-0963">Cytoplasm</keyword>
<evidence type="ECO:0000256" key="5">
    <source>
        <dbReference type="ARBA" id="ARBA00022598"/>
    </source>
</evidence>
<feature type="binding site" evidence="16">
    <location>
        <position position="287"/>
    </location>
    <ligand>
        <name>Mg(2+)</name>
        <dbReference type="ChEBI" id="CHEBI:18420"/>
        <label>2</label>
    </ligand>
</feature>
<evidence type="ECO:0000256" key="16">
    <source>
        <dbReference type="PIRSR" id="PIRSR039102-3"/>
    </source>
</evidence>
<dbReference type="UniPathway" id="UPA00219"/>
<evidence type="ECO:0000256" key="11">
    <source>
        <dbReference type="ARBA" id="ARBA00022984"/>
    </source>
</evidence>
<reference evidence="19 20" key="1">
    <citation type="journal article" date="2016" name="Nat. Commun.">
        <title>Thousands of microbial genomes shed light on interconnected biogeochemical processes in an aquifer system.</title>
        <authorList>
            <person name="Anantharaman K."/>
            <person name="Brown C.T."/>
            <person name="Hug L.A."/>
            <person name="Sharon I."/>
            <person name="Castelle C.J."/>
            <person name="Probst A.J."/>
            <person name="Thomas B.C."/>
            <person name="Singh A."/>
            <person name="Wilkins M.J."/>
            <person name="Karaoz U."/>
            <person name="Brodie E.L."/>
            <person name="Williams K.H."/>
            <person name="Hubbard S.S."/>
            <person name="Banfield J.F."/>
        </authorList>
    </citation>
    <scope>NUCLEOTIDE SEQUENCE [LARGE SCALE GENOMIC DNA]</scope>
</reference>
<dbReference type="InterPro" id="IPR011761">
    <property type="entry name" value="ATP-grasp"/>
</dbReference>
<comment type="cofactor">
    <cofactor evidence="16">
        <name>Mg(2+)</name>
        <dbReference type="ChEBI" id="CHEBI:18420"/>
    </cofactor>
    <cofactor evidence="16">
        <name>Mn(2+)</name>
        <dbReference type="ChEBI" id="CHEBI:29035"/>
    </cofactor>
    <text evidence="16">Binds 2 magnesium or manganese ions per subunit.</text>
</comment>
<dbReference type="PANTHER" id="PTHR23132">
    <property type="entry name" value="D-ALANINE--D-ALANINE LIGASE"/>
    <property type="match status" value="1"/>
</dbReference>
<feature type="active site" evidence="15">
    <location>
        <position position="296"/>
    </location>
</feature>
<evidence type="ECO:0000256" key="13">
    <source>
        <dbReference type="ARBA" id="ARBA00023316"/>
    </source>
</evidence>
<feature type="domain" description="ATP-grasp" evidence="18">
    <location>
        <begin position="110"/>
        <end position="318"/>
    </location>
</feature>
<comment type="subcellular location">
    <subcellularLocation>
        <location evidence="2 14">Cytoplasm</location>
    </subcellularLocation>
</comment>
<dbReference type="GO" id="GO:0005524">
    <property type="term" value="F:ATP binding"/>
    <property type="evidence" value="ECO:0007669"/>
    <property type="project" value="UniProtKB-UniRule"/>
</dbReference>
<dbReference type="InterPro" id="IPR011095">
    <property type="entry name" value="Dala_Dala_lig_C"/>
</dbReference>
<dbReference type="NCBIfam" id="NF002378">
    <property type="entry name" value="PRK01372.1"/>
    <property type="match status" value="1"/>
</dbReference>
<feature type="active site" evidence="15">
    <location>
        <position position="19"/>
    </location>
</feature>
<dbReference type="GO" id="GO:0008360">
    <property type="term" value="P:regulation of cell shape"/>
    <property type="evidence" value="ECO:0007669"/>
    <property type="project" value="UniProtKB-KW"/>
</dbReference>
<dbReference type="SUPFAM" id="SSF52440">
    <property type="entry name" value="PreATP-grasp domain"/>
    <property type="match status" value="1"/>
</dbReference>
<dbReference type="InterPro" id="IPR000291">
    <property type="entry name" value="D-Ala_lig_Van_CS"/>
</dbReference>
<dbReference type="InterPro" id="IPR005905">
    <property type="entry name" value="D_ala_D_ala"/>
</dbReference>
<evidence type="ECO:0000256" key="17">
    <source>
        <dbReference type="PROSITE-ProRule" id="PRU00409"/>
    </source>
</evidence>
<accession>A0A1G1Z406</accession>